<dbReference type="RefSeq" id="WP_176431309.1">
    <property type="nucleotide sequence ID" value="NZ_FZOJ01000008.1"/>
</dbReference>
<keyword evidence="1" id="KW-1133">Transmembrane helix</keyword>
<proteinExistence type="predicted"/>
<evidence type="ECO:0000256" key="1">
    <source>
        <dbReference type="SAM" id="Phobius"/>
    </source>
</evidence>
<organism evidence="3 4">
    <name type="scientific">Anaerovirgula multivorans</name>
    <dbReference type="NCBI Taxonomy" id="312168"/>
    <lineage>
        <taxon>Bacteria</taxon>
        <taxon>Bacillati</taxon>
        <taxon>Bacillota</taxon>
        <taxon>Clostridia</taxon>
        <taxon>Peptostreptococcales</taxon>
        <taxon>Natronincolaceae</taxon>
        <taxon>Anaerovirgula</taxon>
    </lineage>
</organism>
<dbReference type="InterPro" id="IPR050570">
    <property type="entry name" value="Cell_wall_metabolism_enzyme"/>
</dbReference>
<evidence type="ECO:0000313" key="3">
    <source>
        <dbReference type="EMBL" id="SNS35079.1"/>
    </source>
</evidence>
<dbReference type="PANTHER" id="PTHR21666">
    <property type="entry name" value="PEPTIDASE-RELATED"/>
    <property type="match status" value="1"/>
</dbReference>
<sequence>MSVRKSNNPIQPIGIFQNRIDRSSMNFQEFDFKQWILKTFIKLTICFFIFLLILLVKNINSRPTNYLIDQVEYRLNQEFKVGENYEKAKGALVRLTKQGEKALAVINIGNFSELQFTLPMEGRVITYFEDIIEETNRTSRGIIIEGETGGDILATQEGVIIETGFNQSSGNYIVLKHKGELLSVYKNIEKSMVEKNQKVVTGEVIGTSSGKLQFEVWNNKEPVDPLVYINLEFKSM</sequence>
<dbReference type="EMBL" id="FZOJ01000008">
    <property type="protein sequence ID" value="SNS35079.1"/>
    <property type="molecule type" value="Genomic_DNA"/>
</dbReference>
<protein>
    <submittedName>
        <fullName evidence="3">Peptidase family M23</fullName>
    </submittedName>
</protein>
<dbReference type="CDD" id="cd12797">
    <property type="entry name" value="M23_peptidase"/>
    <property type="match status" value="1"/>
</dbReference>
<dbReference type="InterPro" id="IPR011055">
    <property type="entry name" value="Dup_hybrid_motif"/>
</dbReference>
<feature type="domain" description="M23ase beta-sheet core" evidence="2">
    <location>
        <begin position="138"/>
        <end position="225"/>
    </location>
</feature>
<dbReference type="Proteomes" id="UP000198304">
    <property type="component" value="Unassembled WGS sequence"/>
</dbReference>
<keyword evidence="1" id="KW-0472">Membrane</keyword>
<reference evidence="3 4" key="1">
    <citation type="submission" date="2017-06" db="EMBL/GenBank/DDBJ databases">
        <authorList>
            <person name="Kim H.J."/>
            <person name="Triplett B.A."/>
        </authorList>
    </citation>
    <scope>NUCLEOTIDE SEQUENCE [LARGE SCALE GENOMIC DNA]</scope>
    <source>
        <strain evidence="3 4">SCA</strain>
    </source>
</reference>
<gene>
    <name evidence="3" type="ORF">SAMN05446037_1008108</name>
</gene>
<accession>A0A239DSA7</accession>
<dbReference type="Pfam" id="PF01551">
    <property type="entry name" value="Peptidase_M23"/>
    <property type="match status" value="1"/>
</dbReference>
<dbReference type="PANTHER" id="PTHR21666:SF270">
    <property type="entry name" value="MUREIN HYDROLASE ACTIVATOR ENVC"/>
    <property type="match status" value="1"/>
</dbReference>
<keyword evidence="1" id="KW-0812">Transmembrane</keyword>
<evidence type="ECO:0000259" key="2">
    <source>
        <dbReference type="Pfam" id="PF01551"/>
    </source>
</evidence>
<dbReference type="AlphaFoldDB" id="A0A239DSA7"/>
<dbReference type="InterPro" id="IPR016047">
    <property type="entry name" value="M23ase_b-sheet_dom"/>
</dbReference>
<dbReference type="SUPFAM" id="SSF51261">
    <property type="entry name" value="Duplicated hybrid motif"/>
    <property type="match status" value="1"/>
</dbReference>
<dbReference type="GO" id="GO:0004222">
    <property type="term" value="F:metalloendopeptidase activity"/>
    <property type="evidence" value="ECO:0007669"/>
    <property type="project" value="TreeGrafter"/>
</dbReference>
<feature type="transmembrane region" description="Helical" evidence="1">
    <location>
        <begin position="35"/>
        <end position="56"/>
    </location>
</feature>
<dbReference type="Gene3D" id="2.70.70.10">
    <property type="entry name" value="Glucose Permease (Domain IIA)"/>
    <property type="match status" value="1"/>
</dbReference>
<name>A0A239DSA7_9FIRM</name>
<evidence type="ECO:0000313" key="4">
    <source>
        <dbReference type="Proteomes" id="UP000198304"/>
    </source>
</evidence>
<keyword evidence="4" id="KW-1185">Reference proteome</keyword>